<dbReference type="SUPFAM" id="SSF51261">
    <property type="entry name" value="Duplicated hybrid motif"/>
    <property type="match status" value="1"/>
</dbReference>
<proteinExistence type="predicted"/>
<dbReference type="InterPro" id="IPR050570">
    <property type="entry name" value="Cell_wall_metabolism_enzyme"/>
</dbReference>
<reference evidence="3 4" key="1">
    <citation type="submission" date="2019-07" db="EMBL/GenBank/DDBJ databases">
        <title>Complete genome sequence of Comamonas sp. NLF 7-7 isolated from livestock.</title>
        <authorList>
            <person name="Kim D.H."/>
            <person name="Kim J.G."/>
        </authorList>
    </citation>
    <scope>NUCLEOTIDE SEQUENCE [LARGE SCALE GENOMIC DNA]</scope>
    <source>
        <strain evidence="3 4">NLF 7-7</strain>
    </source>
</reference>
<accession>A0A5B8S0A3</accession>
<feature type="domain" description="M23ase beta-sheet core" evidence="2">
    <location>
        <begin position="170"/>
        <end position="264"/>
    </location>
</feature>
<dbReference type="AlphaFoldDB" id="A0A5B8S0A3"/>
<dbReference type="Gene3D" id="2.70.70.10">
    <property type="entry name" value="Glucose Permease (Domain IIA)"/>
    <property type="match status" value="1"/>
</dbReference>
<organism evidence="3 4">
    <name type="scientific">Comamonas flocculans</name>
    <dbReference type="NCBI Taxonomy" id="2597701"/>
    <lineage>
        <taxon>Bacteria</taxon>
        <taxon>Pseudomonadati</taxon>
        <taxon>Pseudomonadota</taxon>
        <taxon>Betaproteobacteria</taxon>
        <taxon>Burkholderiales</taxon>
        <taxon>Comamonadaceae</taxon>
        <taxon>Comamonas</taxon>
    </lineage>
</organism>
<dbReference type="PANTHER" id="PTHR21666">
    <property type="entry name" value="PEPTIDASE-RELATED"/>
    <property type="match status" value="1"/>
</dbReference>
<evidence type="ECO:0000256" key="1">
    <source>
        <dbReference type="SAM" id="SignalP"/>
    </source>
</evidence>
<dbReference type="InterPro" id="IPR011055">
    <property type="entry name" value="Dup_hybrid_motif"/>
</dbReference>
<evidence type="ECO:0000259" key="2">
    <source>
        <dbReference type="Pfam" id="PF01551"/>
    </source>
</evidence>
<dbReference type="PANTHER" id="PTHR21666:SF291">
    <property type="entry name" value="STAGE II SPORULATION PROTEIN Q"/>
    <property type="match status" value="1"/>
</dbReference>
<feature type="signal peptide" evidence="1">
    <location>
        <begin position="1"/>
        <end position="18"/>
    </location>
</feature>
<sequence>MAALVLLGAALMWLALQAESLPAAMAERTAVLWPAPDRVLERQERAARASLDAMARKLGEMQARLMQLESLDERVRGLAGLPPVKWEPVPGQGGILLDDRPLSMQEFDDMLTALVQRTDARHDRMLTIESRLVDQQARTTLVPSMLPVAGRPVGSPFGTRIDPINGHVARHTGLDFPAPSGTAITAAAGGVVVTQQFHREYGNMVEISHGNGLITRYAHASRVLVKKGDLVRQGQKIAEVGATGRVTGAHLHFEVLKDGVWQNPSSFLFAGEGKSPVQMVAGREHSVEPGQQ</sequence>
<feature type="chain" id="PRO_5022971361" evidence="1">
    <location>
        <begin position="19"/>
        <end position="292"/>
    </location>
</feature>
<keyword evidence="4" id="KW-1185">Reference proteome</keyword>
<evidence type="ECO:0000313" key="4">
    <source>
        <dbReference type="Proteomes" id="UP000321199"/>
    </source>
</evidence>
<dbReference type="KEGG" id="cof:FOZ74_13965"/>
<dbReference type="FunFam" id="2.70.70.10:FF:000006">
    <property type="entry name" value="M23 family peptidase"/>
    <property type="match status" value="1"/>
</dbReference>
<dbReference type="OrthoDB" id="9815245at2"/>
<dbReference type="GO" id="GO:0004222">
    <property type="term" value="F:metalloendopeptidase activity"/>
    <property type="evidence" value="ECO:0007669"/>
    <property type="project" value="TreeGrafter"/>
</dbReference>
<protein>
    <submittedName>
        <fullName evidence="3">M23 family metallopeptidase</fullName>
    </submittedName>
</protein>
<dbReference type="CDD" id="cd12797">
    <property type="entry name" value="M23_peptidase"/>
    <property type="match status" value="1"/>
</dbReference>
<gene>
    <name evidence="3" type="ORF">FOZ74_13965</name>
</gene>
<dbReference type="Pfam" id="PF01551">
    <property type="entry name" value="Peptidase_M23"/>
    <property type="match status" value="1"/>
</dbReference>
<keyword evidence="1" id="KW-0732">Signal</keyword>
<name>A0A5B8S0A3_9BURK</name>
<dbReference type="InterPro" id="IPR016047">
    <property type="entry name" value="M23ase_b-sheet_dom"/>
</dbReference>
<evidence type="ECO:0000313" key="3">
    <source>
        <dbReference type="EMBL" id="QEA14608.1"/>
    </source>
</evidence>
<dbReference type="EMBL" id="CP042344">
    <property type="protein sequence ID" value="QEA14608.1"/>
    <property type="molecule type" value="Genomic_DNA"/>
</dbReference>
<dbReference type="Proteomes" id="UP000321199">
    <property type="component" value="Chromosome"/>
</dbReference>